<dbReference type="PROSITE" id="PS50805">
    <property type="entry name" value="KRAB"/>
    <property type="match status" value="1"/>
</dbReference>
<organism evidence="2 3">
    <name type="scientific">Piliocolobus tephrosceles</name>
    <name type="common">Ugandan red Colobus</name>
    <dbReference type="NCBI Taxonomy" id="591936"/>
    <lineage>
        <taxon>Eukaryota</taxon>
        <taxon>Metazoa</taxon>
        <taxon>Chordata</taxon>
        <taxon>Craniata</taxon>
        <taxon>Vertebrata</taxon>
        <taxon>Euteleostomi</taxon>
        <taxon>Mammalia</taxon>
        <taxon>Eutheria</taxon>
        <taxon>Euarchontoglires</taxon>
        <taxon>Primates</taxon>
        <taxon>Haplorrhini</taxon>
        <taxon>Catarrhini</taxon>
        <taxon>Cercopithecidae</taxon>
        <taxon>Colobinae</taxon>
        <taxon>Piliocolobus</taxon>
    </lineage>
</organism>
<reference evidence="2" key="1">
    <citation type="submission" date="2025-08" db="UniProtKB">
        <authorList>
            <consortium name="Ensembl"/>
        </authorList>
    </citation>
    <scope>IDENTIFICATION</scope>
</reference>
<name>A0A8C9GY52_9PRIM</name>
<dbReference type="InterPro" id="IPR036051">
    <property type="entry name" value="KRAB_dom_sf"/>
</dbReference>
<dbReference type="InterPro" id="IPR001909">
    <property type="entry name" value="KRAB"/>
</dbReference>
<dbReference type="SMART" id="SM00349">
    <property type="entry name" value="KRAB"/>
    <property type="match status" value="1"/>
</dbReference>
<dbReference type="Gene3D" id="6.10.140.140">
    <property type="match status" value="1"/>
</dbReference>
<protein>
    <recommendedName>
        <fullName evidence="1">KRAB domain-containing protein</fullName>
    </recommendedName>
</protein>
<evidence type="ECO:0000259" key="1">
    <source>
        <dbReference type="PROSITE" id="PS50805"/>
    </source>
</evidence>
<dbReference type="AlphaFoldDB" id="A0A8C9GY52"/>
<keyword evidence="3" id="KW-1185">Reference proteome</keyword>
<dbReference type="CDD" id="cd07765">
    <property type="entry name" value="KRAB_A-box"/>
    <property type="match status" value="1"/>
</dbReference>
<dbReference type="Pfam" id="PF01352">
    <property type="entry name" value="KRAB"/>
    <property type="match status" value="1"/>
</dbReference>
<proteinExistence type="predicted"/>
<accession>A0A8C9GY52</accession>
<evidence type="ECO:0000313" key="2">
    <source>
        <dbReference type="Ensembl" id="ENSPTEP00000009090.1"/>
    </source>
</evidence>
<dbReference type="Ensembl" id="ENSPTET00000013832.1">
    <property type="protein sequence ID" value="ENSPTEP00000009090.1"/>
    <property type="gene ID" value="ENSPTEG00000010323.1"/>
</dbReference>
<dbReference type="GO" id="GO:0006355">
    <property type="term" value="P:regulation of DNA-templated transcription"/>
    <property type="evidence" value="ECO:0007669"/>
    <property type="project" value="InterPro"/>
</dbReference>
<sequence>MESHSDLVAFEVVAVNFGEEDWYLINLSQKNLYRYVMQETFGNMVSIRNEWEDQNVEGHFNNLGRNLKQKVGTPPYWSVVASGTEKH</sequence>
<dbReference type="SUPFAM" id="SSF109640">
    <property type="entry name" value="KRAB domain (Kruppel-associated box)"/>
    <property type="match status" value="1"/>
</dbReference>
<feature type="domain" description="KRAB" evidence="1">
    <location>
        <begin position="8"/>
        <end position="87"/>
    </location>
</feature>
<dbReference type="Proteomes" id="UP000694416">
    <property type="component" value="Unplaced"/>
</dbReference>
<reference evidence="2" key="2">
    <citation type="submission" date="2025-09" db="UniProtKB">
        <authorList>
            <consortium name="Ensembl"/>
        </authorList>
    </citation>
    <scope>IDENTIFICATION</scope>
</reference>
<evidence type="ECO:0000313" key="3">
    <source>
        <dbReference type="Proteomes" id="UP000694416"/>
    </source>
</evidence>